<feature type="compositionally biased region" description="Polar residues" evidence="1">
    <location>
        <begin position="86"/>
        <end position="95"/>
    </location>
</feature>
<dbReference type="AlphaFoldDB" id="A0A3L7J1B6"/>
<feature type="region of interest" description="Disordered" evidence="1">
    <location>
        <begin position="1"/>
        <end position="109"/>
    </location>
</feature>
<evidence type="ECO:0000313" key="3">
    <source>
        <dbReference type="Proteomes" id="UP000282460"/>
    </source>
</evidence>
<evidence type="ECO:0000313" key="2">
    <source>
        <dbReference type="EMBL" id="RLQ84303.1"/>
    </source>
</evidence>
<keyword evidence="3" id="KW-1185">Reference proteome</keyword>
<gene>
    <name evidence="2" type="ORF">D9V28_08855</name>
</gene>
<accession>A0A3L7J1B6</accession>
<name>A0A3L7J1B6_9MICO</name>
<dbReference type="EMBL" id="RCWJ01000002">
    <property type="protein sequence ID" value="RLQ84303.1"/>
    <property type="molecule type" value="Genomic_DNA"/>
</dbReference>
<feature type="compositionally biased region" description="Polar residues" evidence="1">
    <location>
        <begin position="1"/>
        <end position="25"/>
    </location>
</feature>
<organism evidence="2 3">
    <name type="scientific">Mycetocola zhadangensis</name>
    <dbReference type="NCBI Taxonomy" id="1164595"/>
    <lineage>
        <taxon>Bacteria</taxon>
        <taxon>Bacillati</taxon>
        <taxon>Actinomycetota</taxon>
        <taxon>Actinomycetes</taxon>
        <taxon>Micrococcales</taxon>
        <taxon>Microbacteriaceae</taxon>
        <taxon>Mycetocola</taxon>
    </lineage>
</organism>
<sequence length="109" mass="11096">MSNVGVTFTKGTGMTEQHPTENGNDTLPPLADQGQRDGSYEEAKNADSADQSSLETPPDDGMTTDEAADGSDRSVDGADDAGGSKPSGQTGNYSAAGTDAIDETVPVQD</sequence>
<evidence type="ECO:0000256" key="1">
    <source>
        <dbReference type="SAM" id="MobiDB-lite"/>
    </source>
</evidence>
<protein>
    <submittedName>
        <fullName evidence="2">Uncharacterized protein</fullName>
    </submittedName>
</protein>
<comment type="caution">
    <text evidence="2">The sequence shown here is derived from an EMBL/GenBank/DDBJ whole genome shotgun (WGS) entry which is preliminary data.</text>
</comment>
<dbReference type="Proteomes" id="UP000282460">
    <property type="component" value="Unassembled WGS sequence"/>
</dbReference>
<reference evidence="2 3" key="1">
    <citation type="submission" date="2018-10" db="EMBL/GenBank/DDBJ databases">
        <authorList>
            <person name="Li J."/>
        </authorList>
    </citation>
    <scope>NUCLEOTIDE SEQUENCE [LARGE SCALE GENOMIC DNA]</scope>
    <source>
        <strain evidence="2 3">ZD1-4</strain>
    </source>
</reference>
<feature type="compositionally biased region" description="Basic and acidic residues" evidence="1">
    <location>
        <begin position="34"/>
        <end position="47"/>
    </location>
</feature>
<proteinExistence type="predicted"/>